<dbReference type="GO" id="GO:0042797">
    <property type="term" value="P:tRNA transcription by RNA polymerase III"/>
    <property type="evidence" value="ECO:0007669"/>
    <property type="project" value="TreeGrafter"/>
</dbReference>
<dbReference type="InterPro" id="IPR014381">
    <property type="entry name" value="Arch_Rpo5/euc_Rpb5"/>
</dbReference>
<dbReference type="GO" id="GO:0005736">
    <property type="term" value="C:RNA polymerase I complex"/>
    <property type="evidence" value="ECO:0007669"/>
    <property type="project" value="TreeGrafter"/>
</dbReference>
<dbReference type="Pfam" id="PF01191">
    <property type="entry name" value="RNA_pol_Rpb5_C"/>
    <property type="match status" value="1"/>
</dbReference>
<reference evidence="3" key="1">
    <citation type="journal article" date="2020" name="Nature">
        <title>Giant virus diversity and host interactions through global metagenomics.</title>
        <authorList>
            <person name="Schulz F."/>
            <person name="Roux S."/>
            <person name="Paez-Espino D."/>
            <person name="Jungbluth S."/>
            <person name="Walsh D.A."/>
            <person name="Denef V.J."/>
            <person name="McMahon K.D."/>
            <person name="Konstantinidis K.T."/>
            <person name="Eloe-Fadrosh E.A."/>
            <person name="Kyrpides N.C."/>
            <person name="Woyke T."/>
        </authorList>
    </citation>
    <scope>NUCLEOTIDE SEQUENCE</scope>
    <source>
        <strain evidence="3">GVMAG-S-1103017-68</strain>
    </source>
</reference>
<keyword evidence="1" id="KW-0804">Transcription</keyword>
<accession>A0A6C0KGJ4</accession>
<organism evidence="3">
    <name type="scientific">viral metagenome</name>
    <dbReference type="NCBI Taxonomy" id="1070528"/>
    <lineage>
        <taxon>unclassified sequences</taxon>
        <taxon>metagenomes</taxon>
        <taxon>organismal metagenomes</taxon>
    </lineage>
</organism>
<feature type="domain" description="RNA polymerase subunit H/Rpb5 C-terminal" evidence="2">
    <location>
        <begin position="96"/>
        <end position="166"/>
    </location>
</feature>
<dbReference type="GO" id="GO:0005666">
    <property type="term" value="C:RNA polymerase III complex"/>
    <property type="evidence" value="ECO:0007669"/>
    <property type="project" value="TreeGrafter"/>
</dbReference>
<protein>
    <recommendedName>
        <fullName evidence="2">RNA polymerase subunit H/Rpb5 C-terminal domain-containing protein</fullName>
    </recommendedName>
</protein>
<dbReference type="Gene3D" id="3.90.940.20">
    <property type="entry name" value="RPB5-like RNA polymerase subunit"/>
    <property type="match status" value="1"/>
</dbReference>
<name>A0A6C0KGJ4_9ZZZZ</name>
<dbReference type="InterPro" id="IPR036710">
    <property type="entry name" value="RNA_pol_Rpb5_N_sf"/>
</dbReference>
<evidence type="ECO:0000259" key="2">
    <source>
        <dbReference type="Pfam" id="PF01191"/>
    </source>
</evidence>
<dbReference type="PIRSF" id="PIRSF000747">
    <property type="entry name" value="RPB5"/>
    <property type="match status" value="1"/>
</dbReference>
<sequence length="168" mass="18992">MMCVRFADSQLLATKKKDSYVALAFATPEGKTVIFVLNADTKPAVAIVRSLIATAQKNKAETTIVVSMQKTTHSSSKLMAEQEIQHFLYSELFFPIIHHTQVPAHRKLSDDEAKQLLCKLKVTKEQLPRLHKTDPVVRFHGFRTSDVVEIVRNNGLQQKSVFYRLVVA</sequence>
<evidence type="ECO:0000256" key="1">
    <source>
        <dbReference type="ARBA" id="ARBA00023163"/>
    </source>
</evidence>
<dbReference type="GO" id="GO:0003899">
    <property type="term" value="F:DNA-directed RNA polymerase activity"/>
    <property type="evidence" value="ECO:0007669"/>
    <property type="project" value="InterPro"/>
</dbReference>
<dbReference type="GO" id="GO:0006362">
    <property type="term" value="P:transcription elongation by RNA polymerase I"/>
    <property type="evidence" value="ECO:0007669"/>
    <property type="project" value="TreeGrafter"/>
</dbReference>
<dbReference type="Gene3D" id="3.40.1340.10">
    <property type="entry name" value="RNA polymerase, Rpb5, N-terminal domain"/>
    <property type="match status" value="1"/>
</dbReference>
<dbReference type="PANTHER" id="PTHR10535:SF0">
    <property type="entry name" value="DNA-DIRECTED RNA POLYMERASES I, II, AND III SUBUNIT RPABC1"/>
    <property type="match status" value="1"/>
</dbReference>
<proteinExistence type="predicted"/>
<dbReference type="SUPFAM" id="SSF55287">
    <property type="entry name" value="RPB5-like RNA polymerase subunit"/>
    <property type="match status" value="1"/>
</dbReference>
<dbReference type="EMBL" id="MN740856">
    <property type="protein sequence ID" value="QHU15394.1"/>
    <property type="molecule type" value="Genomic_DNA"/>
</dbReference>
<dbReference type="GO" id="GO:0003677">
    <property type="term" value="F:DNA binding"/>
    <property type="evidence" value="ECO:0007669"/>
    <property type="project" value="InterPro"/>
</dbReference>
<dbReference type="InterPro" id="IPR000783">
    <property type="entry name" value="RNA_pol_subH/Rpb5_C"/>
</dbReference>
<dbReference type="PANTHER" id="PTHR10535">
    <property type="entry name" value="DNA-DIRECTED RNA POLYMERASES I, II, AND III SUBUNIT RPABC1"/>
    <property type="match status" value="1"/>
</dbReference>
<dbReference type="AlphaFoldDB" id="A0A6C0KGJ4"/>
<dbReference type="GO" id="GO:0005665">
    <property type="term" value="C:RNA polymerase II, core complex"/>
    <property type="evidence" value="ECO:0007669"/>
    <property type="project" value="TreeGrafter"/>
</dbReference>
<dbReference type="GO" id="GO:0006366">
    <property type="term" value="P:transcription by RNA polymerase II"/>
    <property type="evidence" value="ECO:0007669"/>
    <property type="project" value="TreeGrafter"/>
</dbReference>
<evidence type="ECO:0000313" key="3">
    <source>
        <dbReference type="EMBL" id="QHU15394.1"/>
    </source>
</evidence>
<dbReference type="InterPro" id="IPR035913">
    <property type="entry name" value="RPB5-like_sf"/>
</dbReference>